<dbReference type="EMBL" id="SGJD01000034">
    <property type="protein sequence ID" value="KAB0407526.1"/>
    <property type="molecule type" value="Genomic_DNA"/>
</dbReference>
<evidence type="ECO:0000313" key="2">
    <source>
        <dbReference type="EMBL" id="KAB0407526.1"/>
    </source>
</evidence>
<feature type="region of interest" description="Disordered" evidence="1">
    <location>
        <begin position="60"/>
        <end position="91"/>
    </location>
</feature>
<sequence>MAAPGRIPRGGAIAAAELAEAALWGAAMSASACALILTKPETADRRRRYQALKPDMISKLGKGEEPWLGKGKRPRQGGLSEIARPKGIGAN</sequence>
<reference evidence="2 3" key="1">
    <citation type="journal article" date="2019" name="PLoS ONE">
        <title>Genomic analyses reveal an absence of contemporary introgressive admixture between fin whales and blue whales, despite known hybrids.</title>
        <authorList>
            <person name="Westbury M.V."/>
            <person name="Petersen B."/>
            <person name="Lorenzen E.D."/>
        </authorList>
    </citation>
    <scope>NUCLEOTIDE SEQUENCE [LARGE SCALE GENOMIC DNA]</scope>
    <source>
        <strain evidence="2">FinWhale-01</strain>
    </source>
</reference>
<accession>A0A6A1QLP3</accession>
<evidence type="ECO:0000256" key="1">
    <source>
        <dbReference type="SAM" id="MobiDB-lite"/>
    </source>
</evidence>
<evidence type="ECO:0000313" key="3">
    <source>
        <dbReference type="Proteomes" id="UP000437017"/>
    </source>
</evidence>
<dbReference type="Proteomes" id="UP000437017">
    <property type="component" value="Unassembled WGS sequence"/>
</dbReference>
<name>A0A6A1QLP3_BALPH</name>
<dbReference type="AlphaFoldDB" id="A0A6A1QLP3"/>
<organism evidence="2 3">
    <name type="scientific">Balaenoptera physalus</name>
    <name type="common">Fin whale</name>
    <name type="synonym">Balaena physalus</name>
    <dbReference type="NCBI Taxonomy" id="9770"/>
    <lineage>
        <taxon>Eukaryota</taxon>
        <taxon>Metazoa</taxon>
        <taxon>Chordata</taxon>
        <taxon>Craniata</taxon>
        <taxon>Vertebrata</taxon>
        <taxon>Euteleostomi</taxon>
        <taxon>Mammalia</taxon>
        <taxon>Eutheria</taxon>
        <taxon>Laurasiatheria</taxon>
        <taxon>Artiodactyla</taxon>
        <taxon>Whippomorpha</taxon>
        <taxon>Cetacea</taxon>
        <taxon>Mysticeti</taxon>
        <taxon>Balaenopteridae</taxon>
        <taxon>Balaenoptera</taxon>
    </lineage>
</organism>
<dbReference type="PROSITE" id="PS51257">
    <property type="entry name" value="PROKAR_LIPOPROTEIN"/>
    <property type="match status" value="1"/>
</dbReference>
<protein>
    <submittedName>
        <fullName evidence="2">Uncharacterized protein</fullName>
    </submittedName>
</protein>
<gene>
    <name evidence="2" type="ORF">E2I00_012834</name>
</gene>
<feature type="non-terminal residue" evidence="2">
    <location>
        <position position="91"/>
    </location>
</feature>
<keyword evidence="3" id="KW-1185">Reference proteome</keyword>
<dbReference type="OrthoDB" id="9808634at2759"/>
<proteinExistence type="predicted"/>
<comment type="caution">
    <text evidence="2">The sequence shown here is derived from an EMBL/GenBank/DDBJ whole genome shotgun (WGS) entry which is preliminary data.</text>
</comment>